<name>A0A9P7AK68_9AGAM</name>
<keyword evidence="3" id="KW-1185">Reference proteome</keyword>
<dbReference type="Pfam" id="PF13592">
    <property type="entry name" value="HTH_33"/>
    <property type="match status" value="1"/>
</dbReference>
<dbReference type="GeneID" id="64590219"/>
<dbReference type="AlphaFoldDB" id="A0A9P7AK68"/>
<dbReference type="Proteomes" id="UP000719766">
    <property type="component" value="Unassembled WGS sequence"/>
</dbReference>
<dbReference type="RefSeq" id="XP_041158043.1">
    <property type="nucleotide sequence ID" value="XM_041296455.1"/>
</dbReference>
<reference evidence="2" key="1">
    <citation type="journal article" date="2020" name="New Phytol.">
        <title>Comparative genomics reveals dynamic genome evolution in host specialist ectomycorrhizal fungi.</title>
        <authorList>
            <person name="Lofgren L.A."/>
            <person name="Nguyen N.H."/>
            <person name="Vilgalys R."/>
            <person name="Ruytinx J."/>
            <person name="Liao H.L."/>
            <person name="Branco S."/>
            <person name="Kuo A."/>
            <person name="LaButti K."/>
            <person name="Lipzen A."/>
            <person name="Andreopoulos W."/>
            <person name="Pangilinan J."/>
            <person name="Riley R."/>
            <person name="Hundley H."/>
            <person name="Na H."/>
            <person name="Barry K."/>
            <person name="Grigoriev I.V."/>
            <person name="Stajich J.E."/>
            <person name="Kennedy P.G."/>
        </authorList>
    </citation>
    <scope>NUCLEOTIDE SEQUENCE</scope>
    <source>
        <strain evidence="2">S12</strain>
    </source>
</reference>
<gene>
    <name evidence="2" type="ORF">HD556DRAFT_1205075</name>
</gene>
<evidence type="ECO:0000313" key="2">
    <source>
        <dbReference type="EMBL" id="KAG1791158.1"/>
    </source>
</evidence>
<comment type="caution">
    <text evidence="2">The sequence shown here is derived from an EMBL/GenBank/DDBJ whole genome shotgun (WGS) entry which is preliminary data.</text>
</comment>
<evidence type="ECO:0000313" key="3">
    <source>
        <dbReference type="Proteomes" id="UP000719766"/>
    </source>
</evidence>
<feature type="domain" description="Winged helix-turn helix" evidence="1">
    <location>
        <begin position="10"/>
        <end position="57"/>
    </location>
</feature>
<feature type="non-terminal residue" evidence="2">
    <location>
        <position position="1"/>
    </location>
</feature>
<protein>
    <recommendedName>
        <fullName evidence="1">Winged helix-turn helix domain-containing protein</fullName>
    </recommendedName>
</protein>
<dbReference type="EMBL" id="JABBWE010000044">
    <property type="protein sequence ID" value="KAG1791158.1"/>
    <property type="molecule type" value="Genomic_DNA"/>
</dbReference>
<organism evidence="2 3">
    <name type="scientific">Suillus plorans</name>
    <dbReference type="NCBI Taxonomy" id="116603"/>
    <lineage>
        <taxon>Eukaryota</taxon>
        <taxon>Fungi</taxon>
        <taxon>Dikarya</taxon>
        <taxon>Basidiomycota</taxon>
        <taxon>Agaricomycotina</taxon>
        <taxon>Agaricomycetes</taxon>
        <taxon>Agaricomycetidae</taxon>
        <taxon>Boletales</taxon>
        <taxon>Suillineae</taxon>
        <taxon>Suillaceae</taxon>
        <taxon>Suillus</taxon>
    </lineage>
</organism>
<proteinExistence type="predicted"/>
<sequence>IKRTPDIFLSELRSALQEVRGIEVSLATIERMLHRHGLSHKRVTRTAIERNEDKRDQYQIFIAENFCPDQLVFVDESACN</sequence>
<evidence type="ECO:0000259" key="1">
    <source>
        <dbReference type="Pfam" id="PF13592"/>
    </source>
</evidence>
<dbReference type="InterPro" id="IPR025959">
    <property type="entry name" value="Winged_HTH_dom"/>
</dbReference>
<feature type="non-terminal residue" evidence="2">
    <location>
        <position position="80"/>
    </location>
</feature>
<dbReference type="OrthoDB" id="2142724at2759"/>
<accession>A0A9P7AK68</accession>